<name>A0A1Q2HX49_9CORY</name>
<dbReference type="EMBL" id="CP019688">
    <property type="protein sequence ID" value="AQQ15437.1"/>
    <property type="molecule type" value="Genomic_DNA"/>
</dbReference>
<reference evidence="1 2" key="1">
    <citation type="submission" date="2016-12" db="EMBL/GenBank/DDBJ databases">
        <authorList>
            <person name="Song W.-J."/>
            <person name="Kurnit D.M."/>
        </authorList>
    </citation>
    <scope>NUCLEOTIDE SEQUENCE [LARGE SCALE GENOMIC DNA]</scope>
    <source>
        <strain evidence="1 2">DSM 30827</strain>
    </source>
</reference>
<accession>A0A1Q2HX49</accession>
<organism evidence="1 2">
    <name type="scientific">Corynebacterium glaucum</name>
    <dbReference type="NCBI Taxonomy" id="187491"/>
    <lineage>
        <taxon>Bacteria</taxon>
        <taxon>Bacillati</taxon>
        <taxon>Actinomycetota</taxon>
        <taxon>Actinomycetes</taxon>
        <taxon>Mycobacteriales</taxon>
        <taxon>Corynebacteriaceae</taxon>
        <taxon>Corynebacterium</taxon>
    </lineage>
</organism>
<evidence type="ECO:0008006" key="3">
    <source>
        <dbReference type="Google" id="ProtNLM"/>
    </source>
</evidence>
<dbReference type="Proteomes" id="UP000217209">
    <property type="component" value="Chromosome"/>
</dbReference>
<evidence type="ECO:0000313" key="1">
    <source>
        <dbReference type="EMBL" id="AQQ15437.1"/>
    </source>
</evidence>
<keyword evidence="2" id="KW-1185">Reference proteome</keyword>
<dbReference type="KEGG" id="cgv:CGLAU_07410"/>
<sequence>MRIFTVTAERGRGPVWVLECKELGVVSQTRRLDRARDEVSEAIAYMSGLDESEFEIAIEPVLGAELEVLRSEAMASKREAAEAADRASAASRKFVEQMKAHGFTVREMGTLLGVSYQRAAALAAG</sequence>
<dbReference type="RefSeq" id="WP_095660125.1">
    <property type="nucleotide sequence ID" value="NZ_BAAAKB010000002.1"/>
</dbReference>
<gene>
    <name evidence="1" type="ORF">CGLAU_07410</name>
</gene>
<evidence type="ECO:0000313" key="2">
    <source>
        <dbReference type="Proteomes" id="UP000217209"/>
    </source>
</evidence>
<dbReference type="OrthoDB" id="5772641at2"/>
<dbReference type="AlphaFoldDB" id="A0A1Q2HX49"/>
<proteinExistence type="predicted"/>
<protein>
    <recommendedName>
        <fullName evidence="3">Antitoxin HicB</fullName>
    </recommendedName>
</protein>